<organism evidence="2 3">
    <name type="scientific">Hymenobacter lutimineralis</name>
    <dbReference type="NCBI Taxonomy" id="2606448"/>
    <lineage>
        <taxon>Bacteria</taxon>
        <taxon>Pseudomonadati</taxon>
        <taxon>Bacteroidota</taxon>
        <taxon>Cytophagia</taxon>
        <taxon>Cytophagales</taxon>
        <taxon>Hymenobacteraceae</taxon>
        <taxon>Hymenobacter</taxon>
    </lineage>
</organism>
<proteinExistence type="predicted"/>
<reference evidence="2 3" key="1">
    <citation type="submission" date="2019-08" db="EMBL/GenBank/DDBJ databases">
        <authorList>
            <person name="Seo M.-J."/>
        </authorList>
    </citation>
    <scope>NUCLEOTIDE SEQUENCE [LARGE SCALE GENOMIC DNA]</scope>
    <source>
        <strain evidence="2 3">KIGAM108</strain>
    </source>
</reference>
<feature type="compositionally biased region" description="Basic and acidic residues" evidence="1">
    <location>
        <begin position="97"/>
        <end position="107"/>
    </location>
</feature>
<feature type="region of interest" description="Disordered" evidence="1">
    <location>
        <begin position="78"/>
        <end position="107"/>
    </location>
</feature>
<keyword evidence="3" id="KW-1185">Reference proteome</keyword>
<name>A0A5D6US16_9BACT</name>
<sequence length="107" mass="11933">MSSFAWHAELACRRWLDRAEAVPGGLNTPRTTDWMALLTYVNPVLDETQEFGISPQDAPDVAILRAYQLLITGLSPQQAAQQMEDNPLRSSYCNGADLHDKPAYRKG</sequence>
<dbReference type="EMBL" id="VTHL01000039">
    <property type="protein sequence ID" value="TYZ05778.1"/>
    <property type="molecule type" value="Genomic_DNA"/>
</dbReference>
<dbReference type="AlphaFoldDB" id="A0A5D6US16"/>
<gene>
    <name evidence="2" type="ORF">FY528_20860</name>
</gene>
<evidence type="ECO:0000256" key="1">
    <source>
        <dbReference type="SAM" id="MobiDB-lite"/>
    </source>
</evidence>
<evidence type="ECO:0000313" key="3">
    <source>
        <dbReference type="Proteomes" id="UP000322791"/>
    </source>
</evidence>
<feature type="compositionally biased region" description="Polar residues" evidence="1">
    <location>
        <begin position="78"/>
        <end position="93"/>
    </location>
</feature>
<accession>A0A5D6US16</accession>
<dbReference type="Proteomes" id="UP000322791">
    <property type="component" value="Unassembled WGS sequence"/>
</dbReference>
<comment type="caution">
    <text evidence="2">The sequence shown here is derived from an EMBL/GenBank/DDBJ whole genome shotgun (WGS) entry which is preliminary data.</text>
</comment>
<dbReference type="RefSeq" id="WP_149072943.1">
    <property type="nucleotide sequence ID" value="NZ_VTHL01000039.1"/>
</dbReference>
<evidence type="ECO:0000313" key="2">
    <source>
        <dbReference type="EMBL" id="TYZ05778.1"/>
    </source>
</evidence>
<protein>
    <submittedName>
        <fullName evidence="2">Uncharacterized protein</fullName>
    </submittedName>
</protein>